<dbReference type="PANTHER" id="PTHR45663">
    <property type="entry name" value="GEO12009P1"/>
    <property type="match status" value="1"/>
</dbReference>
<dbReference type="InterPro" id="IPR005746">
    <property type="entry name" value="Thioredoxin"/>
</dbReference>
<keyword evidence="2" id="KW-0249">Electron transport</keyword>
<reference evidence="7" key="1">
    <citation type="submission" date="2017-11" db="EMBL/GenBank/DDBJ databases">
        <authorList>
            <person name="Kajale S.C."/>
            <person name="Sharma A."/>
        </authorList>
    </citation>
    <scope>NUCLEOTIDE SEQUENCE</scope>
    <source>
        <strain evidence="7">LS1_42</strain>
    </source>
</reference>
<evidence type="ECO:0000256" key="3">
    <source>
        <dbReference type="ARBA" id="ARBA00023157"/>
    </source>
</evidence>
<dbReference type="RefSeq" id="WP_148860548.1">
    <property type="nucleotide sequence ID" value="NZ_PHNJ01000022.1"/>
</dbReference>
<protein>
    <submittedName>
        <fullName evidence="7">Thioredoxin</fullName>
    </submittedName>
</protein>
<dbReference type="PROSITE" id="PS51352">
    <property type="entry name" value="THIOREDOXIN_2"/>
    <property type="match status" value="1"/>
</dbReference>
<dbReference type="Gene3D" id="3.40.30.10">
    <property type="entry name" value="Glutaredoxin"/>
    <property type="match status" value="1"/>
</dbReference>
<name>A0A8J8Q1P8_9EURY</name>
<evidence type="ECO:0000313" key="7">
    <source>
        <dbReference type="EMBL" id="TYL36134.1"/>
    </source>
</evidence>
<gene>
    <name evidence="7" type="primary">trxA</name>
    <name evidence="7" type="ORF">CV102_24185</name>
</gene>
<dbReference type="PROSITE" id="PS00194">
    <property type="entry name" value="THIOREDOXIN_1"/>
    <property type="match status" value="1"/>
</dbReference>
<dbReference type="InterPro" id="IPR017937">
    <property type="entry name" value="Thioredoxin_CS"/>
</dbReference>
<dbReference type="InterPro" id="IPR013766">
    <property type="entry name" value="Thioredoxin_domain"/>
</dbReference>
<organism evidence="7 8">
    <name type="scientific">Natronococcus pandeyae</name>
    <dbReference type="NCBI Taxonomy" id="2055836"/>
    <lineage>
        <taxon>Archaea</taxon>
        <taxon>Methanobacteriati</taxon>
        <taxon>Methanobacteriota</taxon>
        <taxon>Stenosarchaea group</taxon>
        <taxon>Halobacteria</taxon>
        <taxon>Halobacteriales</taxon>
        <taxon>Natrialbaceae</taxon>
        <taxon>Natronococcus</taxon>
    </lineage>
</organism>
<dbReference type="AlphaFoldDB" id="A0A8J8Q1P8"/>
<dbReference type="SUPFAM" id="SSF52833">
    <property type="entry name" value="Thioredoxin-like"/>
    <property type="match status" value="1"/>
</dbReference>
<dbReference type="Proteomes" id="UP000766904">
    <property type="component" value="Unassembled WGS sequence"/>
</dbReference>
<keyword evidence="8" id="KW-1185">Reference proteome</keyword>
<feature type="region of interest" description="Disordered" evidence="5">
    <location>
        <begin position="25"/>
        <end position="44"/>
    </location>
</feature>
<dbReference type="GO" id="GO:0005737">
    <property type="term" value="C:cytoplasm"/>
    <property type="evidence" value="ECO:0007669"/>
    <property type="project" value="TreeGrafter"/>
</dbReference>
<keyword evidence="3" id="KW-1015">Disulfide bond</keyword>
<dbReference type="FunFam" id="3.40.30.10:FF:000001">
    <property type="entry name" value="Thioredoxin"/>
    <property type="match status" value="1"/>
</dbReference>
<dbReference type="CDD" id="cd02947">
    <property type="entry name" value="TRX_family"/>
    <property type="match status" value="1"/>
</dbReference>
<evidence type="ECO:0000256" key="5">
    <source>
        <dbReference type="SAM" id="MobiDB-lite"/>
    </source>
</evidence>
<evidence type="ECO:0000256" key="4">
    <source>
        <dbReference type="ARBA" id="ARBA00023284"/>
    </source>
</evidence>
<dbReference type="Pfam" id="PF00085">
    <property type="entry name" value="Thioredoxin"/>
    <property type="match status" value="1"/>
</dbReference>
<evidence type="ECO:0000256" key="1">
    <source>
        <dbReference type="ARBA" id="ARBA00022448"/>
    </source>
</evidence>
<dbReference type="EMBL" id="PHNJ01000022">
    <property type="protein sequence ID" value="TYL36134.1"/>
    <property type="molecule type" value="Genomic_DNA"/>
</dbReference>
<dbReference type="GO" id="GO:0015035">
    <property type="term" value="F:protein-disulfide reductase activity"/>
    <property type="evidence" value="ECO:0007669"/>
    <property type="project" value="InterPro"/>
</dbReference>
<evidence type="ECO:0000259" key="6">
    <source>
        <dbReference type="PROSITE" id="PS51352"/>
    </source>
</evidence>
<dbReference type="PRINTS" id="PR00421">
    <property type="entry name" value="THIOREDOXIN"/>
</dbReference>
<comment type="caution">
    <text evidence="7">The sequence shown here is derived from an EMBL/GenBank/DDBJ whole genome shotgun (WGS) entry which is preliminary data.</text>
</comment>
<dbReference type="PANTHER" id="PTHR45663:SF11">
    <property type="entry name" value="GEO12009P1"/>
    <property type="match status" value="1"/>
</dbReference>
<accession>A0A8J8Q1P8</accession>
<dbReference type="NCBIfam" id="TIGR01068">
    <property type="entry name" value="thioredoxin"/>
    <property type="match status" value="1"/>
</dbReference>
<keyword evidence="4" id="KW-0676">Redox-active center</keyword>
<feature type="compositionally biased region" description="Basic and acidic residues" evidence="5">
    <location>
        <begin position="25"/>
        <end position="34"/>
    </location>
</feature>
<dbReference type="InterPro" id="IPR036249">
    <property type="entry name" value="Thioredoxin-like_sf"/>
</dbReference>
<proteinExistence type="predicted"/>
<keyword evidence="1" id="KW-0813">Transport</keyword>
<evidence type="ECO:0000256" key="2">
    <source>
        <dbReference type="ARBA" id="ARBA00022982"/>
    </source>
</evidence>
<feature type="domain" description="Thioredoxin" evidence="6">
    <location>
        <begin position="32"/>
        <end position="144"/>
    </location>
</feature>
<evidence type="ECO:0000313" key="8">
    <source>
        <dbReference type="Proteomes" id="UP000766904"/>
    </source>
</evidence>
<sequence length="148" mass="16348">MVETDDCDTDDDDLEQIRAEKRERLRERIEREQRGTVSPDEPVTVESQAQFQEVLDAHELVLVDFYADWCGPCKMLAPILEDLAGETPAAIAKVDTDAHPALAQQYGIQGLPTLLLFADGEAVERLVGMQDGTTLRQVIDRHASAGTA</sequence>
<dbReference type="OrthoDB" id="35385at2157"/>